<dbReference type="SUPFAM" id="SSF52266">
    <property type="entry name" value="SGNH hydrolase"/>
    <property type="match status" value="1"/>
</dbReference>
<organism evidence="2 3">
    <name type="scientific">Conexibacter stalactiti</name>
    <dbReference type="NCBI Taxonomy" id="1940611"/>
    <lineage>
        <taxon>Bacteria</taxon>
        <taxon>Bacillati</taxon>
        <taxon>Actinomycetota</taxon>
        <taxon>Thermoleophilia</taxon>
        <taxon>Solirubrobacterales</taxon>
        <taxon>Conexibacteraceae</taxon>
        <taxon>Conexibacter</taxon>
    </lineage>
</organism>
<feature type="chain" id="PRO_5046786348" description="SGNH hydrolase-type esterase domain-containing protein" evidence="1">
    <location>
        <begin position="26"/>
        <end position="726"/>
    </location>
</feature>
<evidence type="ECO:0000313" key="3">
    <source>
        <dbReference type="Proteomes" id="UP001284601"/>
    </source>
</evidence>
<dbReference type="Gene3D" id="3.40.50.1110">
    <property type="entry name" value="SGNH hydrolase"/>
    <property type="match status" value="1"/>
</dbReference>
<evidence type="ECO:0008006" key="4">
    <source>
        <dbReference type="Google" id="ProtNLM"/>
    </source>
</evidence>
<dbReference type="EMBL" id="JAWSTH010000070">
    <property type="protein sequence ID" value="MDW5596964.1"/>
    <property type="molecule type" value="Genomic_DNA"/>
</dbReference>
<reference evidence="3" key="1">
    <citation type="submission" date="2023-07" db="EMBL/GenBank/DDBJ databases">
        <title>Conexibacter stalactiti sp. nov., isolated from stalactites in a lava cave and emended description of the genus Conexibacter.</title>
        <authorList>
            <person name="Lee S.D."/>
        </authorList>
    </citation>
    <scope>NUCLEOTIDE SEQUENCE [LARGE SCALE GENOMIC DNA]</scope>
    <source>
        <strain evidence="3">KCTC 39840</strain>
    </source>
</reference>
<name>A0ABU4HUV4_9ACTN</name>
<keyword evidence="3" id="KW-1185">Reference proteome</keyword>
<sequence>MLRTTMLASVVALGGLGLAAGGASAASSSPFACDQPARGGGVALQIAILAGRTASVPVPRDCFAGRAPITVDAAASGTVTPVGGEGFAKFVRFTPAQGATGVVTLTFRTALRGGGGEQRVAVDVGGADASRDVVALGDSVTAAFGYCGASDVCGPGNSSVDNSWLSLKDCNQEAEFPKLPENLCSNNRRGGLPWQNDGATSGNVAYAAQFGTWLSSATERAGLGRAPTVRNWGVSGARPAHWDSQPIAGDPTNKNNTPGGFSRQTAAIDDSLVVMTLGANKLLADFLSFDFAYPAAWFADTKGDYAKCTGARGWIWGYEEAGRDRLRRCFEQDWAVNKQGEHLTSVYSQLLEQGNRVLVLGYHLACPTTFGTWQQMNFFAGPASATACTSKKGDNGMSQWDQAAYVSGLLNDAIRDAVDRARAAARTRWPQERRDGRIAFVDTASLDPWAQHQSWDDRPWVFPNDTGIHPSRAGHAVMAKNVAEAACGQLGLFCAQHAALAPSDYDFPGRATNERRVILIASSAAARGIDAGAAGATAAAVKGDAVVARVGTTEITAAQVRRMGRLLNDDARDPSRQTAAEALKTLITGAQVRTEARRLGIAIPTGAALSKATKRFGGGTRGLAAEQRYVTASVLLSQRVGDRLVGAPKFPTLAEGRAYAAKNWRGTKGGRMTTAVAQEALYSDRVEQARERTQTLVDRRYRAATRCTAAAGGNRACSTQHGAWTW</sequence>
<proteinExistence type="predicted"/>
<dbReference type="InterPro" id="IPR036514">
    <property type="entry name" value="SGNH_hydro_sf"/>
</dbReference>
<evidence type="ECO:0000313" key="2">
    <source>
        <dbReference type="EMBL" id="MDW5596964.1"/>
    </source>
</evidence>
<dbReference type="RefSeq" id="WP_318599400.1">
    <property type="nucleotide sequence ID" value="NZ_JAWSTH010000070.1"/>
</dbReference>
<dbReference type="Proteomes" id="UP001284601">
    <property type="component" value="Unassembled WGS sequence"/>
</dbReference>
<comment type="caution">
    <text evidence="2">The sequence shown here is derived from an EMBL/GenBank/DDBJ whole genome shotgun (WGS) entry which is preliminary data.</text>
</comment>
<keyword evidence="1" id="KW-0732">Signal</keyword>
<gene>
    <name evidence="2" type="ORF">R7226_21635</name>
</gene>
<protein>
    <recommendedName>
        <fullName evidence="4">SGNH hydrolase-type esterase domain-containing protein</fullName>
    </recommendedName>
</protein>
<accession>A0ABU4HUV4</accession>
<feature type="signal peptide" evidence="1">
    <location>
        <begin position="1"/>
        <end position="25"/>
    </location>
</feature>
<evidence type="ECO:0000256" key="1">
    <source>
        <dbReference type="SAM" id="SignalP"/>
    </source>
</evidence>